<dbReference type="EMBL" id="MSDF01000001">
    <property type="protein sequence ID" value="OPB00863.1"/>
    <property type="molecule type" value="Genomic_DNA"/>
</dbReference>
<proteinExistence type="predicted"/>
<dbReference type="AlphaFoldDB" id="A0A1T2Z8A0"/>
<name>A0A1T2Z8A0_PSEFL</name>
<organism evidence="1 2">
    <name type="scientific">Pseudomonas fluorescens</name>
    <dbReference type="NCBI Taxonomy" id="294"/>
    <lineage>
        <taxon>Bacteria</taxon>
        <taxon>Pseudomonadati</taxon>
        <taxon>Pseudomonadota</taxon>
        <taxon>Gammaproteobacteria</taxon>
        <taxon>Pseudomonadales</taxon>
        <taxon>Pseudomonadaceae</taxon>
        <taxon>Pseudomonas</taxon>
    </lineage>
</organism>
<dbReference type="RefSeq" id="WP_008438622.1">
    <property type="nucleotide sequence ID" value="NZ_MSDF01000001.1"/>
</dbReference>
<evidence type="ECO:0000313" key="1">
    <source>
        <dbReference type="EMBL" id="OPB00863.1"/>
    </source>
</evidence>
<gene>
    <name evidence="1" type="ORF">BFW87_00140</name>
</gene>
<dbReference type="Proteomes" id="UP000190965">
    <property type="component" value="Unassembled WGS sequence"/>
</dbReference>
<sequence length="92" mass="10199">MSDFIEATARVIKIDYLQDTLFGVNALTCECMAHVARTASGWQLRLTPPWPSRLKDAHTIAFEWDGVACHGLIKDVQPLPPGELLVAIEIQP</sequence>
<reference evidence="1 2" key="1">
    <citation type="submission" date="2016-12" db="EMBL/GenBank/DDBJ databases">
        <title>Draft genome sequences of seven strains of Pseudomonas fluorescens that produce 4-formylaminooxyvinylglycine.</title>
        <authorList>
            <person name="Okrent R.A."/>
            <person name="Manning V.A."/>
            <person name="Trippe K.M."/>
        </authorList>
    </citation>
    <scope>NUCLEOTIDE SEQUENCE [LARGE SCALE GENOMIC DNA]</scope>
    <source>
        <strain evidence="1 2">P5A</strain>
    </source>
</reference>
<evidence type="ECO:0000313" key="2">
    <source>
        <dbReference type="Proteomes" id="UP000190965"/>
    </source>
</evidence>
<dbReference type="OrthoDB" id="6891462at2"/>
<accession>A0A1T2Z8A0</accession>
<comment type="caution">
    <text evidence="1">The sequence shown here is derived from an EMBL/GenBank/DDBJ whole genome shotgun (WGS) entry which is preliminary data.</text>
</comment>
<protein>
    <submittedName>
        <fullName evidence="1">Uncharacterized protein</fullName>
    </submittedName>
</protein>